<organism evidence="1 2">
    <name type="scientific">Scytonema hofmannii PCC 7110</name>
    <dbReference type="NCBI Taxonomy" id="128403"/>
    <lineage>
        <taxon>Bacteria</taxon>
        <taxon>Bacillati</taxon>
        <taxon>Cyanobacteriota</taxon>
        <taxon>Cyanophyceae</taxon>
        <taxon>Nostocales</taxon>
        <taxon>Scytonemataceae</taxon>
        <taxon>Scytonema</taxon>
    </lineage>
</organism>
<name>A0A139X704_9CYAN</name>
<dbReference type="STRING" id="128403.WA1_26740"/>
<evidence type="ECO:0000313" key="2">
    <source>
        <dbReference type="Proteomes" id="UP000076925"/>
    </source>
</evidence>
<evidence type="ECO:0000313" key="1">
    <source>
        <dbReference type="EMBL" id="KYC40412.1"/>
    </source>
</evidence>
<sequence length="75" mass="8091">MRDNGALLTSVAGLELRGYVEVFLAATSPARAATLLITPEQRGTFFKTLDTAPQLDQVVYNLPTPHGGSLFTLTR</sequence>
<dbReference type="OrthoDB" id="447089at2"/>
<gene>
    <name evidence="1" type="ORF">WA1_26740</name>
</gene>
<keyword evidence="2" id="KW-1185">Reference proteome</keyword>
<dbReference type="Proteomes" id="UP000076925">
    <property type="component" value="Unassembled WGS sequence"/>
</dbReference>
<reference evidence="1 2" key="1">
    <citation type="journal article" date="2013" name="Genome Biol. Evol.">
        <title>Genomes of Stigonematalean cyanobacteria (subsection V) and the evolution of oxygenic photosynthesis from prokaryotes to plastids.</title>
        <authorList>
            <person name="Dagan T."/>
            <person name="Roettger M."/>
            <person name="Stucken K."/>
            <person name="Landan G."/>
            <person name="Koch R."/>
            <person name="Major P."/>
            <person name="Gould S.B."/>
            <person name="Goremykin V.V."/>
            <person name="Rippka R."/>
            <person name="Tandeau de Marsac N."/>
            <person name="Gugger M."/>
            <person name="Lockhart P.J."/>
            <person name="Allen J.F."/>
            <person name="Brune I."/>
            <person name="Maus I."/>
            <person name="Puhler A."/>
            <person name="Martin W.F."/>
        </authorList>
    </citation>
    <scope>NUCLEOTIDE SEQUENCE [LARGE SCALE GENOMIC DNA]</scope>
    <source>
        <strain evidence="1 2">PCC 7110</strain>
    </source>
</reference>
<proteinExistence type="predicted"/>
<accession>A0A139X704</accession>
<dbReference type="AlphaFoldDB" id="A0A139X704"/>
<dbReference type="RefSeq" id="WP_051077147.1">
    <property type="nucleotide sequence ID" value="NZ_KQ976354.1"/>
</dbReference>
<protein>
    <submittedName>
        <fullName evidence="1">Uncharacterized protein</fullName>
    </submittedName>
</protein>
<dbReference type="EMBL" id="ANNX02000029">
    <property type="protein sequence ID" value="KYC40412.1"/>
    <property type="molecule type" value="Genomic_DNA"/>
</dbReference>
<comment type="caution">
    <text evidence="1">The sequence shown here is derived from an EMBL/GenBank/DDBJ whole genome shotgun (WGS) entry which is preliminary data.</text>
</comment>